<accession>A0A8X7S5Q4</accession>
<feature type="domain" description="CAND6/7 N-terminal" evidence="9">
    <location>
        <begin position="29"/>
        <end position="145"/>
    </location>
</feature>
<evidence type="ECO:0000256" key="5">
    <source>
        <dbReference type="ARBA" id="ARBA00023136"/>
    </source>
</evidence>
<dbReference type="Pfam" id="PF21904">
    <property type="entry name" value="CAND6-7_N"/>
    <property type="match status" value="1"/>
</dbReference>
<evidence type="ECO:0000259" key="8">
    <source>
        <dbReference type="Pfam" id="PF06814"/>
    </source>
</evidence>
<keyword evidence="2 6" id="KW-0812">Transmembrane</keyword>
<feature type="transmembrane region" description="Helical" evidence="6">
    <location>
        <begin position="177"/>
        <end position="194"/>
    </location>
</feature>
<dbReference type="Pfam" id="PF06814">
    <property type="entry name" value="GOST_TM"/>
    <property type="match status" value="1"/>
</dbReference>
<name>A0A8X7S5Q4_BRACI</name>
<evidence type="ECO:0000256" key="1">
    <source>
        <dbReference type="ARBA" id="ARBA00004141"/>
    </source>
</evidence>
<dbReference type="AlphaFoldDB" id="A0A8X7S5Q4"/>
<feature type="transmembrane region" description="Helical" evidence="6">
    <location>
        <begin position="329"/>
        <end position="350"/>
    </location>
</feature>
<feature type="chain" id="PRO_5036470855" description="Lung seven transmembrane receptor" evidence="7">
    <location>
        <begin position="27"/>
        <end position="408"/>
    </location>
</feature>
<sequence>MTKMPPAIVFLLFSVAFLAAIPPSTAEIKSLVISDDARPMILFEKFGFTHTGHVTVSVSSVSVVSTSSDPNPDPSRLGFFLLSEESLLQVLLEMQQNARFCVLDSHYVTHLFTFRDLSLRRTPGSTTRTRSLPERVLLFFANCVRRRRSPWRFARRCTTKIRTDLRTISPEPLSCRLYSFFFLCYVAFLGYWSYTCWTNKRVVHRIHLLMAGLLLIKSLNLICAAEDKHYVKITGTPHGWDILFYIFQFIRVVLLFTVLANIASIVIGETGPFIKDWVTWNQVFLLVDIICCCAIIFPIVWSIRSLRETSKTDGKAARNLSKLTLFRHFYIVVIGYLYFTRIVVFALKTIAAYKYQWVSFAAEEIVSLVFYVIMFYMFRPEEKNEYFAVDDDEEEAAALALRDDEFEL</sequence>
<dbReference type="InterPro" id="IPR053937">
    <property type="entry name" value="GOST_TM"/>
</dbReference>
<feature type="signal peptide" evidence="7">
    <location>
        <begin position="1"/>
        <end position="26"/>
    </location>
</feature>
<evidence type="ECO:0000259" key="9">
    <source>
        <dbReference type="Pfam" id="PF21904"/>
    </source>
</evidence>
<feature type="transmembrane region" description="Helical" evidence="6">
    <location>
        <begin position="357"/>
        <end position="378"/>
    </location>
</feature>
<evidence type="ECO:0000256" key="4">
    <source>
        <dbReference type="ARBA" id="ARBA00022989"/>
    </source>
</evidence>
<protein>
    <recommendedName>
        <fullName evidence="12">Lung seven transmembrane receptor</fullName>
    </recommendedName>
</protein>
<feature type="transmembrane region" description="Helical" evidence="6">
    <location>
        <begin position="283"/>
        <end position="303"/>
    </location>
</feature>
<evidence type="ECO:0000256" key="3">
    <source>
        <dbReference type="ARBA" id="ARBA00022729"/>
    </source>
</evidence>
<dbReference type="InterPro" id="IPR009637">
    <property type="entry name" value="GPR107/GPR108-like"/>
</dbReference>
<proteinExistence type="predicted"/>
<evidence type="ECO:0008006" key="12">
    <source>
        <dbReference type="Google" id="ProtNLM"/>
    </source>
</evidence>
<dbReference type="PANTHER" id="PTHR21229:SF2">
    <property type="entry name" value="RE59932P"/>
    <property type="match status" value="1"/>
</dbReference>
<keyword evidence="4 6" id="KW-1133">Transmembrane helix</keyword>
<dbReference type="Proteomes" id="UP000886595">
    <property type="component" value="Unassembled WGS sequence"/>
</dbReference>
<dbReference type="OrthoDB" id="29657at2759"/>
<dbReference type="GO" id="GO:0005794">
    <property type="term" value="C:Golgi apparatus"/>
    <property type="evidence" value="ECO:0007669"/>
    <property type="project" value="TreeGrafter"/>
</dbReference>
<evidence type="ECO:0000256" key="2">
    <source>
        <dbReference type="ARBA" id="ARBA00022692"/>
    </source>
</evidence>
<organism evidence="10 11">
    <name type="scientific">Brassica carinata</name>
    <name type="common">Ethiopian mustard</name>
    <name type="synonym">Abyssinian cabbage</name>
    <dbReference type="NCBI Taxonomy" id="52824"/>
    <lineage>
        <taxon>Eukaryota</taxon>
        <taxon>Viridiplantae</taxon>
        <taxon>Streptophyta</taxon>
        <taxon>Embryophyta</taxon>
        <taxon>Tracheophyta</taxon>
        <taxon>Spermatophyta</taxon>
        <taxon>Magnoliopsida</taxon>
        <taxon>eudicotyledons</taxon>
        <taxon>Gunneridae</taxon>
        <taxon>Pentapetalae</taxon>
        <taxon>rosids</taxon>
        <taxon>malvids</taxon>
        <taxon>Brassicales</taxon>
        <taxon>Brassicaceae</taxon>
        <taxon>Brassiceae</taxon>
        <taxon>Brassica</taxon>
    </lineage>
</organism>
<keyword evidence="11" id="KW-1185">Reference proteome</keyword>
<dbReference type="GO" id="GO:0016020">
    <property type="term" value="C:membrane"/>
    <property type="evidence" value="ECO:0007669"/>
    <property type="project" value="UniProtKB-SubCell"/>
</dbReference>
<dbReference type="InterPro" id="IPR054103">
    <property type="entry name" value="CAND6-7_N"/>
</dbReference>
<keyword evidence="5 6" id="KW-0472">Membrane</keyword>
<dbReference type="EMBL" id="JAAMPC010000008">
    <property type="protein sequence ID" value="KAG2300193.1"/>
    <property type="molecule type" value="Genomic_DNA"/>
</dbReference>
<reference evidence="10 11" key="1">
    <citation type="submission" date="2020-02" db="EMBL/GenBank/DDBJ databases">
        <authorList>
            <person name="Ma Q."/>
            <person name="Huang Y."/>
            <person name="Song X."/>
            <person name="Pei D."/>
        </authorList>
    </citation>
    <scope>NUCLEOTIDE SEQUENCE [LARGE SCALE GENOMIC DNA]</scope>
    <source>
        <strain evidence="10">Sxm20200214</strain>
        <tissue evidence="10">Leaf</tissue>
    </source>
</reference>
<evidence type="ECO:0000313" key="10">
    <source>
        <dbReference type="EMBL" id="KAG2300193.1"/>
    </source>
</evidence>
<gene>
    <name evidence="10" type="ORF">Bca52824_036665</name>
</gene>
<comment type="caution">
    <text evidence="10">The sequence shown here is derived from an EMBL/GenBank/DDBJ whole genome shotgun (WGS) entry which is preliminary data.</text>
</comment>
<comment type="subcellular location">
    <subcellularLocation>
        <location evidence="1">Membrane</location>
        <topology evidence="1">Multi-pass membrane protein</topology>
    </subcellularLocation>
</comment>
<keyword evidence="3 7" id="KW-0732">Signal</keyword>
<evidence type="ECO:0000256" key="7">
    <source>
        <dbReference type="SAM" id="SignalP"/>
    </source>
</evidence>
<feature type="domain" description="GOST seven transmembrane" evidence="8">
    <location>
        <begin position="252"/>
        <end position="384"/>
    </location>
</feature>
<dbReference type="PANTHER" id="PTHR21229">
    <property type="entry name" value="LUNG SEVEN TRANSMEMBRANE RECEPTOR"/>
    <property type="match status" value="1"/>
</dbReference>
<evidence type="ECO:0000256" key="6">
    <source>
        <dbReference type="SAM" id="Phobius"/>
    </source>
</evidence>
<evidence type="ECO:0000313" key="11">
    <source>
        <dbReference type="Proteomes" id="UP000886595"/>
    </source>
</evidence>